<dbReference type="Pfam" id="PF08700">
    <property type="entry name" value="VPS51_Exo84_N"/>
    <property type="match status" value="1"/>
</dbReference>
<gene>
    <name evidence="2" type="ORF">MtrunA17_Chr1g0210001</name>
</gene>
<reference evidence="2" key="1">
    <citation type="journal article" date="2018" name="Nat. Plants">
        <title>Whole-genome landscape of Medicago truncatula symbiotic genes.</title>
        <authorList>
            <person name="Pecrix Y."/>
            <person name="Gamas P."/>
            <person name="Carrere S."/>
        </authorList>
    </citation>
    <scope>NUCLEOTIDE SEQUENCE</scope>
    <source>
        <tissue evidence="2">Leaves</tissue>
    </source>
</reference>
<organism evidence="2">
    <name type="scientific">Medicago truncatula</name>
    <name type="common">Barrel medic</name>
    <name type="synonym">Medicago tribuloides</name>
    <dbReference type="NCBI Taxonomy" id="3880"/>
    <lineage>
        <taxon>Eukaryota</taxon>
        <taxon>Viridiplantae</taxon>
        <taxon>Streptophyta</taxon>
        <taxon>Embryophyta</taxon>
        <taxon>Tracheophyta</taxon>
        <taxon>Spermatophyta</taxon>
        <taxon>Magnoliopsida</taxon>
        <taxon>eudicotyledons</taxon>
        <taxon>Gunneridae</taxon>
        <taxon>Pentapetalae</taxon>
        <taxon>rosids</taxon>
        <taxon>fabids</taxon>
        <taxon>Fabales</taxon>
        <taxon>Fabaceae</taxon>
        <taxon>Papilionoideae</taxon>
        <taxon>50 kb inversion clade</taxon>
        <taxon>NPAAA clade</taxon>
        <taxon>Hologalegina</taxon>
        <taxon>IRL clade</taxon>
        <taxon>Trifolieae</taxon>
        <taxon>Medicago</taxon>
    </lineage>
</organism>
<evidence type="ECO:0000313" key="2">
    <source>
        <dbReference type="EMBL" id="RHN82446.1"/>
    </source>
</evidence>
<keyword evidence="1" id="KW-0813">Transport</keyword>
<evidence type="ECO:0000256" key="1">
    <source>
        <dbReference type="ARBA" id="ARBA00022448"/>
    </source>
</evidence>
<protein>
    <submittedName>
        <fullName evidence="2">Putative exocyst complex component Exo84</fullName>
    </submittedName>
</protein>
<sequence length="90" mass="9967">MDQSPFTTPRGSLSSSIGNAAELEANLTLSDKLRVFKSSSFDPSAYVASKSRSMNEKEIRHLCAYLVDLKKASAEEMRKSVLANYSSFIR</sequence>
<dbReference type="PANTHER" id="PTHR21426:SF15">
    <property type="entry name" value="EXOCYST COMPLEX COMPONENT EXO84A"/>
    <property type="match status" value="1"/>
</dbReference>
<dbReference type="GO" id="GO:0006887">
    <property type="term" value="P:exocytosis"/>
    <property type="evidence" value="ECO:0007669"/>
    <property type="project" value="InterPro"/>
</dbReference>
<dbReference type="EMBL" id="PSQE01000001">
    <property type="protein sequence ID" value="RHN82446.1"/>
    <property type="molecule type" value="Genomic_DNA"/>
</dbReference>
<dbReference type="Gramene" id="rna6613">
    <property type="protein sequence ID" value="RHN82446.1"/>
    <property type="gene ID" value="gene6613"/>
</dbReference>
<dbReference type="GO" id="GO:0000145">
    <property type="term" value="C:exocyst"/>
    <property type="evidence" value="ECO:0007669"/>
    <property type="project" value="InterPro"/>
</dbReference>
<dbReference type="PANTHER" id="PTHR21426">
    <property type="entry name" value="EXOCYST COMPLEX COMPONENT 8"/>
    <property type="match status" value="1"/>
</dbReference>
<dbReference type="Proteomes" id="UP000265566">
    <property type="component" value="Chromosome 1"/>
</dbReference>
<proteinExistence type="predicted"/>
<name>A0A396JWA5_MEDTR</name>
<dbReference type="AlphaFoldDB" id="A0A396JWA5"/>
<dbReference type="InterPro" id="IPR033961">
    <property type="entry name" value="Exo84"/>
</dbReference>
<comment type="caution">
    <text evidence="2">The sequence shown here is derived from an EMBL/GenBank/DDBJ whole genome shotgun (WGS) entry which is preliminary data.</text>
</comment>
<accession>A0A396JWA5</accession>